<dbReference type="CDD" id="cd00060">
    <property type="entry name" value="FHA"/>
    <property type="match status" value="1"/>
</dbReference>
<dbReference type="Pfam" id="PF00498">
    <property type="entry name" value="FHA"/>
    <property type="match status" value="1"/>
</dbReference>
<name>A0A7C9JPD2_9BACT</name>
<dbReference type="PROSITE" id="PS50006">
    <property type="entry name" value="FHA_DOMAIN"/>
    <property type="match status" value="1"/>
</dbReference>
<dbReference type="InterPro" id="IPR000253">
    <property type="entry name" value="FHA_dom"/>
</dbReference>
<accession>A0A7C9JPD2</accession>
<evidence type="ECO:0000259" key="1">
    <source>
        <dbReference type="PROSITE" id="PS50006"/>
    </source>
</evidence>
<dbReference type="InterPro" id="IPR008984">
    <property type="entry name" value="SMAD_FHA_dom_sf"/>
</dbReference>
<dbReference type="SMART" id="SM00240">
    <property type="entry name" value="FHA"/>
    <property type="match status" value="1"/>
</dbReference>
<dbReference type="Pfam" id="PF13240">
    <property type="entry name" value="Zn_Ribbon_1"/>
    <property type="match status" value="1"/>
</dbReference>
<dbReference type="AlphaFoldDB" id="A0A7C9JPD2"/>
<dbReference type="SUPFAM" id="SSF49879">
    <property type="entry name" value="SMAD/FHA domain"/>
    <property type="match status" value="1"/>
</dbReference>
<proteinExistence type="predicted"/>
<sequence length="149" mass="16191">MNSFCPVCNNPIEAGVRVCPSCGFKLLEATQRFSPIEISEQSRSFVAAPPATASLHVVRGPQTGVSYQLGTEPLLVGRSPKCPIFLNDMTVSREHAVVAPDGDGFAITDSHSFNGVWVNNETVEHHHLRDGDIIQVGVFCLLFKEEAAR</sequence>
<comment type="caution">
    <text evidence="2">The sequence shown here is derived from an EMBL/GenBank/DDBJ whole genome shotgun (WGS) entry which is preliminary data.</text>
</comment>
<feature type="domain" description="FHA" evidence="1">
    <location>
        <begin position="74"/>
        <end position="123"/>
    </location>
</feature>
<protein>
    <submittedName>
        <fullName evidence="2">FHA domain-containing protein</fullName>
    </submittedName>
</protein>
<dbReference type="EMBL" id="QWKH01000004">
    <property type="protein sequence ID" value="NBI33655.1"/>
    <property type="molecule type" value="Genomic_DNA"/>
</dbReference>
<organism evidence="2">
    <name type="scientific">Muribaculaceae bacterium Z82</name>
    <dbReference type="NCBI Taxonomy" id="2304548"/>
    <lineage>
        <taxon>Bacteria</taxon>
        <taxon>Pseudomonadati</taxon>
        <taxon>Bacteroidota</taxon>
        <taxon>Bacteroidia</taxon>
        <taxon>Bacteroidales</taxon>
        <taxon>Muribaculaceae</taxon>
    </lineage>
</organism>
<reference evidence="2" key="1">
    <citation type="submission" date="2018-08" db="EMBL/GenBank/DDBJ databases">
        <title>Murine metabolic-syndrome-specific gut microbial biobank.</title>
        <authorList>
            <person name="Liu C."/>
        </authorList>
    </citation>
    <scope>NUCLEOTIDE SEQUENCE [LARGE SCALE GENOMIC DNA]</scope>
    <source>
        <strain evidence="2">Z82</strain>
    </source>
</reference>
<evidence type="ECO:0000313" key="2">
    <source>
        <dbReference type="EMBL" id="NBI33655.1"/>
    </source>
</evidence>
<dbReference type="Gene3D" id="2.60.200.20">
    <property type="match status" value="1"/>
</dbReference>
<dbReference type="InterPro" id="IPR026870">
    <property type="entry name" value="Zinc_ribbon_dom"/>
</dbReference>
<gene>
    <name evidence="2" type="ORF">D1639_01120</name>
</gene>